<dbReference type="InterPro" id="IPR007516">
    <property type="entry name" value="Co_F420_Hydgase/DH_bsu_N"/>
</dbReference>
<evidence type="ECO:0000259" key="4">
    <source>
        <dbReference type="PROSITE" id="PS51379"/>
    </source>
</evidence>
<dbReference type="Pfam" id="PF04422">
    <property type="entry name" value="FrhB_FdhB_N"/>
    <property type="match status" value="1"/>
</dbReference>
<keyword evidence="1" id="KW-0479">Metal-binding</keyword>
<organism evidence="5 6">
    <name type="scientific">Clostridium tagluense</name>
    <dbReference type="NCBI Taxonomy" id="360422"/>
    <lineage>
        <taxon>Bacteria</taxon>
        <taxon>Bacillati</taxon>
        <taxon>Bacillota</taxon>
        <taxon>Clostridia</taxon>
        <taxon>Eubacteriales</taxon>
        <taxon>Clostridiaceae</taxon>
        <taxon>Clostridium</taxon>
    </lineage>
</organism>
<dbReference type="InterPro" id="IPR052977">
    <property type="entry name" value="Polyferredoxin-like_ET"/>
</dbReference>
<reference evidence="5 6" key="1">
    <citation type="submission" date="2018-11" db="EMBL/GenBank/DDBJ databases">
        <title>Genome sequencing and assembly of Clostridium tagluense strain A121.</title>
        <authorList>
            <person name="Murakami T."/>
            <person name="Segawa T."/>
            <person name="Shcherbakova V.A."/>
            <person name="Mori H."/>
            <person name="Yoshimura Y."/>
        </authorList>
    </citation>
    <scope>NUCLEOTIDE SEQUENCE [LARGE SCALE GENOMIC DNA]</scope>
    <source>
        <strain evidence="5 6">A121</strain>
    </source>
</reference>
<keyword evidence="3" id="KW-0411">Iron-sulfur</keyword>
<dbReference type="PANTHER" id="PTHR43193:SF2">
    <property type="entry name" value="POLYFERREDOXIN PROTEIN FWDF"/>
    <property type="match status" value="1"/>
</dbReference>
<dbReference type="SUPFAM" id="SSF54862">
    <property type="entry name" value="4Fe-4S ferredoxins"/>
    <property type="match status" value="1"/>
</dbReference>
<keyword evidence="2" id="KW-0408">Iron</keyword>
<dbReference type="Proteomes" id="UP000287872">
    <property type="component" value="Unassembled WGS sequence"/>
</dbReference>
<keyword evidence="6" id="KW-1185">Reference proteome</keyword>
<dbReference type="Gene3D" id="3.30.70.20">
    <property type="match status" value="1"/>
</dbReference>
<comment type="caution">
    <text evidence="5">The sequence shown here is derived from an EMBL/GenBank/DDBJ whole genome shotgun (WGS) entry which is preliminary data.</text>
</comment>
<evidence type="ECO:0000256" key="1">
    <source>
        <dbReference type="ARBA" id="ARBA00022723"/>
    </source>
</evidence>
<dbReference type="GO" id="GO:0046872">
    <property type="term" value="F:metal ion binding"/>
    <property type="evidence" value="ECO:0007669"/>
    <property type="project" value="UniProtKB-KW"/>
</dbReference>
<dbReference type="Pfam" id="PF04432">
    <property type="entry name" value="FrhB_FdhB_C"/>
    <property type="match status" value="1"/>
</dbReference>
<feature type="domain" description="4Fe-4S ferredoxin-type" evidence="4">
    <location>
        <begin position="37"/>
        <end position="66"/>
    </location>
</feature>
<accession>A0A401UN65</accession>
<gene>
    <name evidence="5" type="ORF">Ctaglu_26060</name>
</gene>
<evidence type="ECO:0000256" key="2">
    <source>
        <dbReference type="ARBA" id="ARBA00023004"/>
    </source>
</evidence>
<dbReference type="Pfam" id="PF12838">
    <property type="entry name" value="Fer4_7"/>
    <property type="match status" value="1"/>
</dbReference>
<dbReference type="OrthoDB" id="430408at2"/>
<dbReference type="EMBL" id="BHYK01000014">
    <property type="protein sequence ID" value="GCD10983.1"/>
    <property type="molecule type" value="Genomic_DNA"/>
</dbReference>
<evidence type="ECO:0000313" key="6">
    <source>
        <dbReference type="Proteomes" id="UP000287872"/>
    </source>
</evidence>
<dbReference type="PROSITE" id="PS51379">
    <property type="entry name" value="4FE4S_FER_2"/>
    <property type="match status" value="2"/>
</dbReference>
<dbReference type="GO" id="GO:0051536">
    <property type="term" value="F:iron-sulfur cluster binding"/>
    <property type="evidence" value="ECO:0007669"/>
    <property type="project" value="UniProtKB-KW"/>
</dbReference>
<sequence length="396" mass="46287">MKNILKSTEASCTGCSLCSLICPQKAINISLTTKGFYEPKVDEDKCTSCGLCRKVCYKFITQENEYDIEKATPFLVYSKDEDIRKKSSSGGAGREIANYGLLNDYLVCGVKYNYELDRAEHVIIDRQEELDLITGSKYIQSLTIGAFERIDNKKKYVIFGTPCQMYGLRKYIQLKGIEDNFILVDFFCHGVPSYKLWDKYLVYLKEEYKISNITSLNFRDKTYGWHDFSMKISGDNNYTKTLNEDLYLKFFLSNLCLNESCYNCKLRFNKIYSDIRLGDFWGPMRSADEKGSSIVLSNTDKGFKLLESIKEKIHLEEVSFEELKISQYAQCIHKPELFDRFNADLEMDYSLKKLHFRYMVKPEFIQKSKSIPKRVVRKLLPKKIKKYIKEKFKSED</sequence>
<dbReference type="RefSeq" id="WP_125002381.1">
    <property type="nucleotide sequence ID" value="NZ_BHYK01000014.1"/>
</dbReference>
<name>A0A401UN65_9CLOT</name>
<evidence type="ECO:0000313" key="5">
    <source>
        <dbReference type="EMBL" id="GCD10983.1"/>
    </source>
</evidence>
<dbReference type="InterPro" id="IPR007525">
    <property type="entry name" value="FrhB_FdhB_C"/>
</dbReference>
<proteinExistence type="predicted"/>
<evidence type="ECO:0000256" key="3">
    <source>
        <dbReference type="ARBA" id="ARBA00023014"/>
    </source>
</evidence>
<dbReference type="AlphaFoldDB" id="A0A401UN65"/>
<dbReference type="InterPro" id="IPR017896">
    <property type="entry name" value="4Fe4S_Fe-S-bd"/>
</dbReference>
<dbReference type="InterPro" id="IPR017900">
    <property type="entry name" value="4Fe4S_Fe_S_CS"/>
</dbReference>
<dbReference type="PROSITE" id="PS00198">
    <property type="entry name" value="4FE4S_FER_1"/>
    <property type="match status" value="1"/>
</dbReference>
<dbReference type="PANTHER" id="PTHR43193">
    <property type="match status" value="1"/>
</dbReference>
<feature type="domain" description="4Fe-4S ferredoxin-type" evidence="4">
    <location>
        <begin position="2"/>
        <end position="32"/>
    </location>
</feature>
<protein>
    <recommendedName>
        <fullName evidence="4">4Fe-4S ferredoxin-type domain-containing protein</fullName>
    </recommendedName>
</protein>